<dbReference type="Gene3D" id="3.20.20.70">
    <property type="entry name" value="Aldolase class I"/>
    <property type="match status" value="1"/>
</dbReference>
<organism evidence="4 5">
    <name type="scientific">Bradyrhizobium arachidis</name>
    <dbReference type="NCBI Taxonomy" id="858423"/>
    <lineage>
        <taxon>Bacteria</taxon>
        <taxon>Pseudomonadati</taxon>
        <taxon>Pseudomonadota</taxon>
        <taxon>Alphaproteobacteria</taxon>
        <taxon>Hyphomicrobiales</taxon>
        <taxon>Nitrobacteraceae</taxon>
        <taxon>Bradyrhizobium</taxon>
    </lineage>
</organism>
<dbReference type="InterPro" id="IPR004136">
    <property type="entry name" value="NMO"/>
</dbReference>
<evidence type="ECO:0000313" key="5">
    <source>
        <dbReference type="Proteomes" id="UP000594015"/>
    </source>
</evidence>
<dbReference type="PANTHER" id="PTHR32332:SF31">
    <property type="entry name" value="2-NITROPROPANE DIOXYGENASE FAMILY, PUTATIVE (AFU_ORTHOLOGUE AFUA_2G09850)-RELATED"/>
    <property type="match status" value="1"/>
</dbReference>
<keyword evidence="2" id="KW-0288">FMN</keyword>
<keyword evidence="1" id="KW-0285">Flavoprotein</keyword>
<dbReference type="EMBL" id="CP030050">
    <property type="protein sequence ID" value="QOZ69791.1"/>
    <property type="molecule type" value="Genomic_DNA"/>
</dbReference>
<protein>
    <submittedName>
        <fullName evidence="4">Nitronate monooxygenase</fullName>
    </submittedName>
</protein>
<dbReference type="CDD" id="cd04730">
    <property type="entry name" value="NPD_like"/>
    <property type="match status" value="1"/>
</dbReference>
<keyword evidence="3" id="KW-0560">Oxidoreductase</keyword>
<evidence type="ECO:0000256" key="2">
    <source>
        <dbReference type="ARBA" id="ARBA00022643"/>
    </source>
</evidence>
<name>A0AAE7TJA5_9BRAD</name>
<dbReference type="GO" id="GO:0018580">
    <property type="term" value="F:nitronate monooxygenase activity"/>
    <property type="evidence" value="ECO:0007669"/>
    <property type="project" value="InterPro"/>
</dbReference>
<gene>
    <name evidence="4" type="ORF">WN72_28340</name>
</gene>
<dbReference type="KEGG" id="barh:WN72_28340"/>
<evidence type="ECO:0000256" key="1">
    <source>
        <dbReference type="ARBA" id="ARBA00022630"/>
    </source>
</evidence>
<reference evidence="4 5" key="1">
    <citation type="submission" date="2018-06" db="EMBL/GenBank/DDBJ databases">
        <title>Comparative genomics of Bradyrhizobium nodulating Arachidis hypogaea.</title>
        <authorList>
            <person name="Li Y."/>
        </authorList>
    </citation>
    <scope>NUCLEOTIDE SEQUENCE [LARGE SCALE GENOMIC DNA]</scope>
    <source>
        <strain evidence="4 5">CCBAU 051107</strain>
    </source>
</reference>
<dbReference type="Proteomes" id="UP000594015">
    <property type="component" value="Chromosome"/>
</dbReference>
<keyword evidence="4" id="KW-0503">Monooxygenase</keyword>
<proteinExistence type="predicted"/>
<evidence type="ECO:0000256" key="3">
    <source>
        <dbReference type="ARBA" id="ARBA00023002"/>
    </source>
</evidence>
<dbReference type="PANTHER" id="PTHR32332">
    <property type="entry name" value="2-NITROPROPANE DIOXYGENASE"/>
    <property type="match status" value="1"/>
</dbReference>
<dbReference type="InterPro" id="IPR013785">
    <property type="entry name" value="Aldolase_TIM"/>
</dbReference>
<sequence>MLVGPSLAVQIGGSAVPMTTSLTTLLEIRHPILLAPMDIVAGSRLVTAVSRAGGFGILGGGYGERAWLEQETAKLARLSAPFGIGFITWSLAKRPELLDVALAAKPSAIMLSFGDPAPFARRIKSSGARLICQVQDEAMARQALDAGADIVIAQGTEAGGHGASRTTVDLVPAIVDLAAGRVPVVAAGGIADGRGLAAMMMLGASGVLLGTRFYASQEADGAEEAKRRICAANSGSTVRGIIFDLSRNNVWPAPFTGRCLVNDHARRWIGREVELMQNVAVVAAEYAAAKASGNFDVAAVIAGEAVGLIHDISPAAEIVERIAVEAEQLLAGRRNSIVAAQNSSPSRGG</sequence>
<accession>A0AAE7TJA5</accession>
<dbReference type="Pfam" id="PF03060">
    <property type="entry name" value="NMO"/>
    <property type="match status" value="2"/>
</dbReference>
<dbReference type="SUPFAM" id="SSF51412">
    <property type="entry name" value="Inosine monophosphate dehydrogenase (IMPDH)"/>
    <property type="match status" value="1"/>
</dbReference>
<dbReference type="AlphaFoldDB" id="A0AAE7TJA5"/>
<evidence type="ECO:0000313" key="4">
    <source>
        <dbReference type="EMBL" id="QOZ69791.1"/>
    </source>
</evidence>